<evidence type="ECO:0000313" key="2">
    <source>
        <dbReference type="EMBL" id="PQB03103.1"/>
    </source>
</evidence>
<proteinExistence type="predicted"/>
<dbReference type="OrthoDB" id="1202847at2"/>
<feature type="transmembrane region" description="Helical" evidence="1">
    <location>
        <begin position="26"/>
        <end position="45"/>
    </location>
</feature>
<sequence length="60" mass="6953">MKVKENDFFIDKLILKYQTLSHKEKTLLNISIALLFVLFIIGSFYNGGEILGKFLYTVSH</sequence>
<protein>
    <submittedName>
        <fullName evidence="2">Uncharacterized protein</fullName>
    </submittedName>
</protein>
<dbReference type="RefSeq" id="WP_104811038.1">
    <property type="nucleotide sequence ID" value="NZ_MQUA01000014.1"/>
</dbReference>
<evidence type="ECO:0000256" key="1">
    <source>
        <dbReference type="SAM" id="Phobius"/>
    </source>
</evidence>
<keyword evidence="1" id="KW-0472">Membrane</keyword>
<reference evidence="2 3" key="1">
    <citation type="submission" date="2016-11" db="EMBL/GenBank/DDBJ databases">
        <title>Trade-off between light-utilization and light-protection in marine flavobacteria.</title>
        <authorList>
            <person name="Kumagai Y."/>
        </authorList>
    </citation>
    <scope>NUCLEOTIDE SEQUENCE [LARGE SCALE GENOMIC DNA]</scope>
    <source>
        <strain evidence="2 3">ATCC 700397</strain>
    </source>
</reference>
<evidence type="ECO:0000313" key="3">
    <source>
        <dbReference type="Proteomes" id="UP000239522"/>
    </source>
</evidence>
<keyword evidence="1" id="KW-0812">Transmembrane</keyword>
<organism evidence="2 3">
    <name type="scientific">Polaribacter filamentus</name>
    <dbReference type="NCBI Taxonomy" id="53483"/>
    <lineage>
        <taxon>Bacteria</taxon>
        <taxon>Pseudomonadati</taxon>
        <taxon>Bacteroidota</taxon>
        <taxon>Flavobacteriia</taxon>
        <taxon>Flavobacteriales</taxon>
        <taxon>Flavobacteriaceae</taxon>
    </lineage>
</organism>
<dbReference type="AlphaFoldDB" id="A0A2S7KKJ8"/>
<gene>
    <name evidence="2" type="ORF">BST83_17395</name>
</gene>
<comment type="caution">
    <text evidence="2">The sequence shown here is derived from an EMBL/GenBank/DDBJ whole genome shotgun (WGS) entry which is preliminary data.</text>
</comment>
<dbReference type="Proteomes" id="UP000239522">
    <property type="component" value="Unassembled WGS sequence"/>
</dbReference>
<keyword evidence="1" id="KW-1133">Transmembrane helix</keyword>
<dbReference type="EMBL" id="MQUA01000014">
    <property type="protein sequence ID" value="PQB03103.1"/>
    <property type="molecule type" value="Genomic_DNA"/>
</dbReference>
<accession>A0A2S7KKJ8</accession>
<name>A0A2S7KKJ8_9FLAO</name>
<keyword evidence="3" id="KW-1185">Reference proteome</keyword>